<dbReference type="RefSeq" id="WP_201365798.1">
    <property type="nucleotide sequence ID" value="NZ_BNJJ01000022.1"/>
</dbReference>
<reference evidence="3 4" key="1">
    <citation type="journal article" date="2021" name="Int. J. Syst. Evol. Microbiol.">
        <title>Reticulibacter mediterranei gen. nov., sp. nov., within the new family Reticulibacteraceae fam. nov., and Ktedonospora formicarum gen. nov., sp. nov., Ktedonobacter robiniae sp. nov., Dictyobacter formicarum sp. nov. and Dictyobacter arantiisoli sp. nov., belonging to the class Ktedonobacteria.</title>
        <authorList>
            <person name="Yabe S."/>
            <person name="Zheng Y."/>
            <person name="Wang C.M."/>
            <person name="Sakai Y."/>
            <person name="Abe K."/>
            <person name="Yokota A."/>
            <person name="Donadio S."/>
            <person name="Cavaletti L."/>
            <person name="Monciardini P."/>
        </authorList>
    </citation>
    <scope>NUCLEOTIDE SEQUENCE [LARGE SCALE GENOMIC DNA]</scope>
    <source>
        <strain evidence="3 4">SOSP1-9</strain>
    </source>
</reference>
<dbReference type="InterPro" id="IPR009057">
    <property type="entry name" value="Homeodomain-like_sf"/>
</dbReference>
<dbReference type="Gene3D" id="1.10.10.60">
    <property type="entry name" value="Homeodomain-like"/>
    <property type="match status" value="1"/>
</dbReference>
<dbReference type="InterPro" id="IPR009004">
    <property type="entry name" value="Transposase_Mu_C"/>
</dbReference>
<keyword evidence="4" id="KW-1185">Reference proteome</keyword>
<dbReference type="Pfam" id="PF13565">
    <property type="entry name" value="HTH_32"/>
    <property type="match status" value="1"/>
</dbReference>
<dbReference type="PANTHER" id="PTHR35004:SF6">
    <property type="entry name" value="TRANSPOSASE"/>
    <property type="match status" value="1"/>
</dbReference>
<dbReference type="InterPro" id="IPR015378">
    <property type="entry name" value="Transposase-like_Mu_C"/>
</dbReference>
<gene>
    <name evidence="3" type="ORF">KSZ_61950</name>
</gene>
<dbReference type="InterPro" id="IPR036397">
    <property type="entry name" value="RNaseH_sf"/>
</dbReference>
<dbReference type="Gene3D" id="3.30.420.10">
    <property type="entry name" value="Ribonuclease H-like superfamily/Ribonuclease H"/>
    <property type="match status" value="1"/>
</dbReference>
<evidence type="ECO:0000313" key="4">
    <source>
        <dbReference type="Proteomes" id="UP000635565"/>
    </source>
</evidence>
<feature type="region of interest" description="Disordered" evidence="1">
    <location>
        <begin position="456"/>
        <end position="492"/>
    </location>
</feature>
<evidence type="ECO:0000256" key="1">
    <source>
        <dbReference type="SAM" id="MobiDB-lite"/>
    </source>
</evidence>
<feature type="compositionally biased region" description="Low complexity" evidence="1">
    <location>
        <begin position="462"/>
        <end position="474"/>
    </location>
</feature>
<accession>A0ABQ3VR55</accession>
<protein>
    <submittedName>
        <fullName evidence="3">DDE-type integrase/transposase/recombinase</fullName>
    </submittedName>
</protein>
<dbReference type="Pfam" id="PF00665">
    <property type="entry name" value="rve"/>
    <property type="match status" value="1"/>
</dbReference>
<dbReference type="SUPFAM" id="SSF50610">
    <property type="entry name" value="mu transposase, C-terminal domain"/>
    <property type="match status" value="1"/>
</dbReference>
<dbReference type="InterPro" id="IPR012337">
    <property type="entry name" value="RNaseH-like_sf"/>
</dbReference>
<dbReference type="PROSITE" id="PS50994">
    <property type="entry name" value="INTEGRASE"/>
    <property type="match status" value="1"/>
</dbReference>
<comment type="caution">
    <text evidence="3">The sequence shown here is derived from an EMBL/GenBank/DDBJ whole genome shotgun (WGS) entry which is preliminary data.</text>
</comment>
<evidence type="ECO:0000259" key="2">
    <source>
        <dbReference type="PROSITE" id="PS50994"/>
    </source>
</evidence>
<feature type="domain" description="Integrase catalytic" evidence="2">
    <location>
        <begin position="156"/>
        <end position="343"/>
    </location>
</feature>
<dbReference type="SUPFAM" id="SSF53098">
    <property type="entry name" value="Ribonuclease H-like"/>
    <property type="match status" value="1"/>
</dbReference>
<evidence type="ECO:0000313" key="3">
    <source>
        <dbReference type="EMBL" id="GHO88189.1"/>
    </source>
</evidence>
<dbReference type="Pfam" id="PF09299">
    <property type="entry name" value="Mu-transpos_C"/>
    <property type="match status" value="1"/>
</dbReference>
<name>A0ABQ3VR55_9CHLR</name>
<dbReference type="PANTHER" id="PTHR35004">
    <property type="entry name" value="TRANSPOSASE RV3428C-RELATED"/>
    <property type="match status" value="1"/>
</dbReference>
<dbReference type="Gene3D" id="2.30.30.130">
    <property type="entry name" value="Transposase, Mu, C-terminal"/>
    <property type="match status" value="1"/>
</dbReference>
<organism evidence="3 4">
    <name type="scientific">Dictyobacter formicarum</name>
    <dbReference type="NCBI Taxonomy" id="2778368"/>
    <lineage>
        <taxon>Bacteria</taxon>
        <taxon>Bacillati</taxon>
        <taxon>Chloroflexota</taxon>
        <taxon>Ktedonobacteria</taxon>
        <taxon>Ktedonobacterales</taxon>
        <taxon>Dictyobacteraceae</taxon>
        <taxon>Dictyobacter</taxon>
    </lineage>
</organism>
<dbReference type="SUPFAM" id="SSF46689">
    <property type="entry name" value="Homeodomain-like"/>
    <property type="match status" value="1"/>
</dbReference>
<dbReference type="EMBL" id="BNJJ01000022">
    <property type="protein sequence ID" value="GHO88189.1"/>
    <property type="molecule type" value="Genomic_DNA"/>
</dbReference>
<dbReference type="Proteomes" id="UP000635565">
    <property type="component" value="Unassembled WGS sequence"/>
</dbReference>
<dbReference type="InterPro" id="IPR001584">
    <property type="entry name" value="Integrase_cat-core"/>
</dbReference>
<proteinExistence type="predicted"/>
<sequence>MGQQHTSLTMLTEAKLAEALRRFHLIRPFLEDGVPLTRIAGEHQIPVRTLRRWVQRYRIDGLAGLSRPMRKDKDQRRAVTAQVQQFIEGLALEKPRRTIATIHREVAKLTKAREWKTPSYSTVERIVQQLDPTLMTLAHEGSKVYREKFDVIYRNTASAPNEVWQADHSLLPILVRNEQGKPARPWLTIILDDYSRGVPGYYLGFASPTALQTALTLHQAIWHKADARWHLCGIPTRFYTDNGSDFTSHHLEQVAADLKIELVFSWPGHPRGRGKIERFFQTVEQMLLPHLPGFEGANGKTPGTLLSLSAFDTCFRTWLLEDYHQRVQEEIRSAPQARWEESGFLPQMPESLEQLDLLLLSVVKGRRVQQDGIHFQGQRYFETTLAAYVGEDVTIRYDPRDLAVIRVFYQGRFLCRAICAEFAGQYISLKEVIQTRTQQRKRVRQGIKDRLSVVEQIQTGTSSESSQSEHSPSPVEATPPPITPRLKRYFNE</sequence>